<evidence type="ECO:0000256" key="2">
    <source>
        <dbReference type="ARBA" id="ARBA00004170"/>
    </source>
</evidence>
<proteinExistence type="inferred from homology"/>
<dbReference type="Gene3D" id="3.40.1380.10">
    <property type="match status" value="1"/>
</dbReference>
<keyword evidence="10" id="KW-1003">Cell membrane</keyword>
<keyword evidence="4 10" id="KW-0813">Transport</keyword>
<evidence type="ECO:0000256" key="3">
    <source>
        <dbReference type="ARBA" id="ARBA00007681"/>
    </source>
</evidence>
<evidence type="ECO:0000256" key="1">
    <source>
        <dbReference type="ARBA" id="ARBA00003456"/>
    </source>
</evidence>
<keyword evidence="6 10" id="KW-0406">Ion transport</keyword>
<dbReference type="PANTHER" id="PTHR11693">
    <property type="entry name" value="ATP SYNTHASE GAMMA CHAIN"/>
    <property type="match status" value="1"/>
</dbReference>
<evidence type="ECO:0000256" key="4">
    <source>
        <dbReference type="ARBA" id="ARBA00022448"/>
    </source>
</evidence>
<keyword evidence="11" id="KW-0378">Hydrolase</keyword>
<dbReference type="KEGG" id="pbf:CFX0092_A1730"/>
<comment type="similarity">
    <text evidence="3 10">Belongs to the ATPase gamma chain family.</text>
</comment>
<evidence type="ECO:0000256" key="9">
    <source>
        <dbReference type="ARBA" id="ARBA00023310"/>
    </source>
</evidence>
<comment type="subcellular location">
    <subcellularLocation>
        <location evidence="10">Cell membrane</location>
        <topology evidence="10">Peripheral membrane protein</topology>
    </subcellularLocation>
    <subcellularLocation>
        <location evidence="2">Membrane</location>
        <topology evidence="2">Peripheral membrane protein</topology>
    </subcellularLocation>
</comment>
<dbReference type="Gene3D" id="1.10.287.80">
    <property type="entry name" value="ATP synthase, gamma subunit, helix hairpin domain"/>
    <property type="match status" value="2"/>
</dbReference>
<keyword evidence="12" id="KW-1185">Reference proteome</keyword>
<organism evidence="11 12">
    <name type="scientific">Candidatus Promineifilum breve</name>
    <dbReference type="NCBI Taxonomy" id="1806508"/>
    <lineage>
        <taxon>Bacteria</taxon>
        <taxon>Bacillati</taxon>
        <taxon>Chloroflexota</taxon>
        <taxon>Ardenticatenia</taxon>
        <taxon>Candidatus Promineifilales</taxon>
        <taxon>Candidatus Promineifilaceae</taxon>
        <taxon>Candidatus Promineifilum</taxon>
    </lineage>
</organism>
<dbReference type="PANTHER" id="PTHR11693:SF22">
    <property type="entry name" value="ATP SYNTHASE SUBUNIT GAMMA, MITOCHONDRIAL"/>
    <property type="match status" value="1"/>
</dbReference>
<keyword evidence="9 10" id="KW-0066">ATP synthesis</keyword>
<dbReference type="OrthoDB" id="9812769at2"/>
<evidence type="ECO:0000256" key="5">
    <source>
        <dbReference type="ARBA" id="ARBA00022781"/>
    </source>
</evidence>
<evidence type="ECO:0000256" key="10">
    <source>
        <dbReference type="HAMAP-Rule" id="MF_00815"/>
    </source>
</evidence>
<sequence length="302" mass="32891">MATERELNKRIKSVKNISQVTSALAAVSASKASRAQRQAEATRNYARKAFEIIQNLAAQPGASATTHPLMTARDNVRNVGLILMTSDRGLAGSYNVNMITLADRFLAASDKPTKVITVGRKGRDAMVRRGRNVVATFDRIPDPPSFLDITAIARVAIDAMLSEDVDQVFIGYSEFVNLVTRQPVIRQLLPLRPAELAGMPGAEYVSGVDAAKASEQSYTYEPNAEALLNDIVPRFTRLQIYQSLLEAFASEHSARMVAMNNATDNAAELVDILILERNKARQASITSEILDIVGGAEALKNM</sequence>
<comment type="function">
    <text evidence="1 10">Produces ATP from ADP in the presence of a proton gradient across the membrane. The gamma chain is believed to be important in regulating ATPase activity and the flow of protons through the CF(0) complex.</text>
</comment>
<dbReference type="GO" id="GO:0042777">
    <property type="term" value="P:proton motive force-driven plasma membrane ATP synthesis"/>
    <property type="evidence" value="ECO:0007669"/>
    <property type="project" value="UniProtKB-UniRule"/>
</dbReference>
<dbReference type="GO" id="GO:0016787">
    <property type="term" value="F:hydrolase activity"/>
    <property type="evidence" value="ECO:0007669"/>
    <property type="project" value="UniProtKB-KW"/>
</dbReference>
<dbReference type="Pfam" id="PF00231">
    <property type="entry name" value="ATP-synt"/>
    <property type="match status" value="1"/>
</dbReference>
<dbReference type="AlphaFoldDB" id="A0A160T3L8"/>
<evidence type="ECO:0000256" key="8">
    <source>
        <dbReference type="ARBA" id="ARBA00023196"/>
    </source>
</evidence>
<dbReference type="InterPro" id="IPR000131">
    <property type="entry name" value="ATP_synth_F1_gsu"/>
</dbReference>
<dbReference type="GO" id="GO:0005524">
    <property type="term" value="F:ATP binding"/>
    <property type="evidence" value="ECO:0007669"/>
    <property type="project" value="UniProtKB-UniRule"/>
</dbReference>
<dbReference type="GO" id="GO:0046933">
    <property type="term" value="F:proton-transporting ATP synthase activity, rotational mechanism"/>
    <property type="evidence" value="ECO:0007669"/>
    <property type="project" value="UniProtKB-UniRule"/>
</dbReference>
<keyword evidence="7 10" id="KW-0472">Membrane</keyword>
<evidence type="ECO:0000313" key="11">
    <source>
        <dbReference type="EMBL" id="CUS03608.2"/>
    </source>
</evidence>
<comment type="subunit">
    <text evidence="10">F-type ATPases have 2 components, CF(1) - the catalytic core - and CF(0) - the membrane proton channel. CF(1) has five subunits: alpha(3), beta(3), gamma(1), delta(1), epsilon(1). CF(0) has three main subunits: a, b and c.</text>
</comment>
<gene>
    <name evidence="10 11" type="primary">atpG</name>
    <name evidence="11" type="ORF">CFX0092_A1730</name>
</gene>
<name>A0A160T3L8_9CHLR</name>
<accession>A0A160T3L8</accession>
<keyword evidence="8 10" id="KW-0139">CF(1)</keyword>
<dbReference type="InterPro" id="IPR035968">
    <property type="entry name" value="ATP_synth_F1_ATPase_gsu"/>
</dbReference>
<keyword evidence="5 10" id="KW-0375">Hydrogen ion transport</keyword>
<dbReference type="PROSITE" id="PS00153">
    <property type="entry name" value="ATPASE_GAMMA"/>
    <property type="match status" value="1"/>
</dbReference>
<evidence type="ECO:0000256" key="7">
    <source>
        <dbReference type="ARBA" id="ARBA00023136"/>
    </source>
</evidence>
<dbReference type="EMBL" id="LN890655">
    <property type="protein sequence ID" value="CUS03608.2"/>
    <property type="molecule type" value="Genomic_DNA"/>
</dbReference>
<reference evidence="11" key="1">
    <citation type="submission" date="2016-01" db="EMBL/GenBank/DDBJ databases">
        <authorList>
            <person name="Mcilroy J.S."/>
            <person name="Karst M S."/>
            <person name="Albertsen M."/>
        </authorList>
    </citation>
    <scope>NUCLEOTIDE SEQUENCE</scope>
    <source>
        <strain evidence="11">Cfx-K</strain>
    </source>
</reference>
<evidence type="ECO:0000256" key="6">
    <source>
        <dbReference type="ARBA" id="ARBA00023065"/>
    </source>
</evidence>
<dbReference type="HAMAP" id="MF_00815">
    <property type="entry name" value="ATP_synth_gamma_bact"/>
    <property type="match status" value="1"/>
</dbReference>
<dbReference type="GO" id="GO:0045259">
    <property type="term" value="C:proton-transporting ATP synthase complex"/>
    <property type="evidence" value="ECO:0007669"/>
    <property type="project" value="UniProtKB-KW"/>
</dbReference>
<dbReference type="PRINTS" id="PR00126">
    <property type="entry name" value="ATPASEGAMMA"/>
</dbReference>
<protein>
    <recommendedName>
        <fullName evidence="10">ATP synthase gamma chain</fullName>
    </recommendedName>
    <alternativeName>
        <fullName evidence="10">ATP synthase F1 sector gamma subunit</fullName>
    </alternativeName>
    <alternativeName>
        <fullName evidence="10">F-ATPase gamma subunit</fullName>
    </alternativeName>
</protein>
<dbReference type="NCBIfam" id="TIGR01146">
    <property type="entry name" value="ATPsyn_F1gamma"/>
    <property type="match status" value="1"/>
</dbReference>
<dbReference type="GO" id="GO:0005886">
    <property type="term" value="C:plasma membrane"/>
    <property type="evidence" value="ECO:0007669"/>
    <property type="project" value="UniProtKB-SubCell"/>
</dbReference>
<dbReference type="CDD" id="cd12151">
    <property type="entry name" value="F1-ATPase_gamma"/>
    <property type="match status" value="1"/>
</dbReference>
<dbReference type="InterPro" id="IPR023632">
    <property type="entry name" value="ATP_synth_F1_gsu_CS"/>
</dbReference>
<evidence type="ECO:0000313" key="12">
    <source>
        <dbReference type="Proteomes" id="UP000215027"/>
    </source>
</evidence>
<dbReference type="SUPFAM" id="SSF52943">
    <property type="entry name" value="ATP synthase (F1-ATPase), gamma subunit"/>
    <property type="match status" value="1"/>
</dbReference>
<dbReference type="Proteomes" id="UP000215027">
    <property type="component" value="Chromosome I"/>
</dbReference>
<dbReference type="RefSeq" id="WP_157913000.1">
    <property type="nucleotide sequence ID" value="NZ_LN890655.1"/>
</dbReference>